<feature type="region of interest" description="Disordered" evidence="1">
    <location>
        <begin position="1"/>
        <end position="20"/>
    </location>
</feature>
<evidence type="ECO:0000313" key="3">
    <source>
        <dbReference type="Proteomes" id="UP000828390"/>
    </source>
</evidence>
<dbReference type="AlphaFoldDB" id="A0A9D4GQD5"/>
<reference evidence="2" key="2">
    <citation type="submission" date="2020-11" db="EMBL/GenBank/DDBJ databases">
        <authorList>
            <person name="McCartney M.A."/>
            <person name="Auch B."/>
            <person name="Kono T."/>
            <person name="Mallez S."/>
            <person name="Becker A."/>
            <person name="Gohl D.M."/>
            <person name="Silverstein K.A.T."/>
            <person name="Koren S."/>
            <person name="Bechman K.B."/>
            <person name="Herman A."/>
            <person name="Abrahante J.E."/>
            <person name="Garbe J."/>
        </authorList>
    </citation>
    <scope>NUCLEOTIDE SEQUENCE</scope>
    <source>
        <strain evidence="2">Duluth1</strain>
        <tissue evidence="2">Whole animal</tissue>
    </source>
</reference>
<proteinExistence type="predicted"/>
<name>A0A9D4GQD5_DREPO</name>
<dbReference type="Proteomes" id="UP000828390">
    <property type="component" value="Unassembled WGS sequence"/>
</dbReference>
<protein>
    <submittedName>
        <fullName evidence="2">Uncharacterized protein</fullName>
    </submittedName>
</protein>
<sequence>MADYLDQLFDSDSDESEFSGFSEFDSDIEVGDLSDDDIIPDAEAADDNWTDDFSPLRVRLHKIYDYTKIITQIYCCANLKMSKHFFH</sequence>
<dbReference type="EMBL" id="JAIWYP010000005">
    <property type="protein sequence ID" value="KAH3821686.1"/>
    <property type="molecule type" value="Genomic_DNA"/>
</dbReference>
<accession>A0A9D4GQD5</accession>
<evidence type="ECO:0000256" key="1">
    <source>
        <dbReference type="SAM" id="MobiDB-lite"/>
    </source>
</evidence>
<comment type="caution">
    <text evidence="2">The sequence shown here is derived from an EMBL/GenBank/DDBJ whole genome shotgun (WGS) entry which is preliminary data.</text>
</comment>
<keyword evidence="3" id="KW-1185">Reference proteome</keyword>
<reference evidence="2" key="1">
    <citation type="journal article" date="2019" name="bioRxiv">
        <title>The Genome of the Zebra Mussel, Dreissena polymorpha: A Resource for Invasive Species Research.</title>
        <authorList>
            <person name="McCartney M.A."/>
            <person name="Auch B."/>
            <person name="Kono T."/>
            <person name="Mallez S."/>
            <person name="Zhang Y."/>
            <person name="Obille A."/>
            <person name="Becker A."/>
            <person name="Abrahante J.E."/>
            <person name="Garbe J."/>
            <person name="Badalamenti J.P."/>
            <person name="Herman A."/>
            <person name="Mangelson H."/>
            <person name="Liachko I."/>
            <person name="Sullivan S."/>
            <person name="Sone E.D."/>
            <person name="Koren S."/>
            <person name="Silverstein K.A.T."/>
            <person name="Beckman K.B."/>
            <person name="Gohl D.M."/>
        </authorList>
    </citation>
    <scope>NUCLEOTIDE SEQUENCE</scope>
    <source>
        <strain evidence="2">Duluth1</strain>
        <tissue evidence="2">Whole animal</tissue>
    </source>
</reference>
<evidence type="ECO:0000313" key="2">
    <source>
        <dbReference type="EMBL" id="KAH3821686.1"/>
    </source>
</evidence>
<gene>
    <name evidence="2" type="ORF">DPMN_123453</name>
</gene>
<organism evidence="2 3">
    <name type="scientific">Dreissena polymorpha</name>
    <name type="common">Zebra mussel</name>
    <name type="synonym">Mytilus polymorpha</name>
    <dbReference type="NCBI Taxonomy" id="45954"/>
    <lineage>
        <taxon>Eukaryota</taxon>
        <taxon>Metazoa</taxon>
        <taxon>Spiralia</taxon>
        <taxon>Lophotrochozoa</taxon>
        <taxon>Mollusca</taxon>
        <taxon>Bivalvia</taxon>
        <taxon>Autobranchia</taxon>
        <taxon>Heteroconchia</taxon>
        <taxon>Euheterodonta</taxon>
        <taxon>Imparidentia</taxon>
        <taxon>Neoheterodontei</taxon>
        <taxon>Myida</taxon>
        <taxon>Dreissenoidea</taxon>
        <taxon>Dreissenidae</taxon>
        <taxon>Dreissena</taxon>
    </lineage>
</organism>